<accession>A0A9N9C5R3</accession>
<dbReference type="InterPro" id="IPR042627">
    <property type="entry name" value="FBXW2"/>
</dbReference>
<dbReference type="Pfam" id="PF12937">
    <property type="entry name" value="F-box-like"/>
    <property type="match status" value="1"/>
</dbReference>
<organism evidence="6 7">
    <name type="scientific">Paraglomus occultum</name>
    <dbReference type="NCBI Taxonomy" id="144539"/>
    <lineage>
        <taxon>Eukaryota</taxon>
        <taxon>Fungi</taxon>
        <taxon>Fungi incertae sedis</taxon>
        <taxon>Mucoromycota</taxon>
        <taxon>Glomeromycotina</taxon>
        <taxon>Glomeromycetes</taxon>
        <taxon>Paraglomerales</taxon>
        <taxon>Paraglomeraceae</taxon>
        <taxon>Paraglomus</taxon>
    </lineage>
</organism>
<feature type="compositionally biased region" description="Polar residues" evidence="4">
    <location>
        <begin position="481"/>
        <end position="500"/>
    </location>
</feature>
<dbReference type="PROSITE" id="PS50082">
    <property type="entry name" value="WD_REPEATS_2"/>
    <property type="match status" value="2"/>
</dbReference>
<dbReference type="SMART" id="SM00256">
    <property type="entry name" value="FBOX"/>
    <property type="match status" value="1"/>
</dbReference>
<dbReference type="InterPro" id="IPR015943">
    <property type="entry name" value="WD40/YVTN_repeat-like_dom_sf"/>
</dbReference>
<dbReference type="InterPro" id="IPR036322">
    <property type="entry name" value="WD40_repeat_dom_sf"/>
</dbReference>
<keyword evidence="7" id="KW-1185">Reference proteome</keyword>
<dbReference type="Gene3D" id="1.20.1280.50">
    <property type="match status" value="1"/>
</dbReference>
<keyword evidence="1 3" id="KW-0853">WD repeat</keyword>
<dbReference type="PANTHER" id="PTHR44436:SF1">
    <property type="entry name" value="F-BOX_WD REPEAT-CONTAINING PROTEIN 2"/>
    <property type="match status" value="1"/>
</dbReference>
<feature type="repeat" description="WD" evidence="3">
    <location>
        <begin position="261"/>
        <end position="287"/>
    </location>
</feature>
<dbReference type="InterPro" id="IPR001810">
    <property type="entry name" value="F-box_dom"/>
</dbReference>
<evidence type="ECO:0000256" key="3">
    <source>
        <dbReference type="PROSITE-ProRule" id="PRU00221"/>
    </source>
</evidence>
<dbReference type="Gene3D" id="2.130.10.10">
    <property type="entry name" value="YVTN repeat-like/Quinoprotein amine dehydrogenase"/>
    <property type="match status" value="1"/>
</dbReference>
<evidence type="ECO:0000256" key="1">
    <source>
        <dbReference type="ARBA" id="ARBA00022574"/>
    </source>
</evidence>
<name>A0A9N9C5R3_9GLOM</name>
<dbReference type="Proteomes" id="UP000789572">
    <property type="component" value="Unassembled WGS sequence"/>
</dbReference>
<sequence length="574" mass="63567">MRLANFDLLSALPEELSIQVLSFLPVDALCKCQLVCKRWRSLATDSQIWKRKYLEFISETSSEPPLYPLEHPLRQQSYPYTNSFPYASSLAYPSTPFLNLSSALPSHRCSSLSPSSCAHLMTSQQPLRSSPTTRLSSPPPWRSFYRSLYIREQNWSAGSVQSIRYFRGHSSQIFFVTIKDGMAVTLAVDGSLRYWDVEKGICLSNVQLSHTAEEVAFLPREWVVAVAFRTEFIHIYNLQTHSPHLTLTSPSRSSLSCVNIDGKYVVAGSDDGVVNVWNWRDGSVVGCYNTGKEILYAQIRNSKIVSLHSDGTYTVYSLLLPTSPLLSISYLLLLPNHAVVSATINSHFLLCATRDLIYLFSWPIDGTTREPDFTKPPVKKWEMDAPGIVPWCGCLAGRGRCVISNCSSAGPICVVKPEGMVRFLTGPEGKKRGCVGEDANEEGSGIEVNSGPWTLTTTNEVRSTADSPFLSTTLFSNRENVSETRSASTNYQDRASNISLPSAGVDSDQRNIGNAVDNPASTQTNPSHFANGTSYGPLGWKLLNLEEQPTFMDVDDRYLVIGTRQGSLIRCGFD</sequence>
<gene>
    <name evidence="6" type="ORF">POCULU_LOCUS6826</name>
</gene>
<feature type="compositionally biased region" description="Polar residues" evidence="4">
    <location>
        <begin position="519"/>
        <end position="530"/>
    </location>
</feature>
<dbReference type="SUPFAM" id="SSF81383">
    <property type="entry name" value="F-box domain"/>
    <property type="match status" value="1"/>
</dbReference>
<dbReference type="PROSITE" id="PS50181">
    <property type="entry name" value="FBOX"/>
    <property type="match status" value="1"/>
</dbReference>
<dbReference type="SMART" id="SM00320">
    <property type="entry name" value="WD40"/>
    <property type="match status" value="3"/>
</dbReference>
<keyword evidence="2" id="KW-0677">Repeat</keyword>
<proteinExistence type="predicted"/>
<protein>
    <submittedName>
        <fullName evidence="6">4839_t:CDS:1</fullName>
    </submittedName>
</protein>
<comment type="caution">
    <text evidence="6">The sequence shown here is derived from an EMBL/GenBank/DDBJ whole genome shotgun (WGS) entry which is preliminary data.</text>
</comment>
<evidence type="ECO:0000256" key="4">
    <source>
        <dbReference type="SAM" id="MobiDB-lite"/>
    </source>
</evidence>
<feature type="domain" description="F-box" evidence="5">
    <location>
        <begin position="6"/>
        <end position="52"/>
    </location>
</feature>
<dbReference type="SUPFAM" id="SSF50978">
    <property type="entry name" value="WD40 repeat-like"/>
    <property type="match status" value="1"/>
</dbReference>
<dbReference type="EMBL" id="CAJVPJ010001361">
    <property type="protein sequence ID" value="CAG8588091.1"/>
    <property type="molecule type" value="Genomic_DNA"/>
</dbReference>
<reference evidence="6" key="1">
    <citation type="submission" date="2021-06" db="EMBL/GenBank/DDBJ databases">
        <authorList>
            <person name="Kallberg Y."/>
            <person name="Tangrot J."/>
            <person name="Rosling A."/>
        </authorList>
    </citation>
    <scope>NUCLEOTIDE SEQUENCE</scope>
    <source>
        <strain evidence="6">IA702</strain>
    </source>
</reference>
<dbReference type="InterPro" id="IPR036047">
    <property type="entry name" value="F-box-like_dom_sf"/>
</dbReference>
<dbReference type="AlphaFoldDB" id="A0A9N9C5R3"/>
<feature type="repeat" description="WD" evidence="3">
    <location>
        <begin position="166"/>
        <end position="205"/>
    </location>
</feature>
<evidence type="ECO:0000313" key="7">
    <source>
        <dbReference type="Proteomes" id="UP000789572"/>
    </source>
</evidence>
<dbReference type="InterPro" id="IPR001680">
    <property type="entry name" value="WD40_rpt"/>
</dbReference>
<evidence type="ECO:0000256" key="2">
    <source>
        <dbReference type="ARBA" id="ARBA00022737"/>
    </source>
</evidence>
<dbReference type="OrthoDB" id="1068471at2759"/>
<feature type="region of interest" description="Disordered" evidence="4">
    <location>
        <begin position="481"/>
        <end position="530"/>
    </location>
</feature>
<dbReference type="PANTHER" id="PTHR44436">
    <property type="entry name" value="F-BOX/WD REPEAT-CONTAINING PROTEIN 2"/>
    <property type="match status" value="1"/>
</dbReference>
<evidence type="ECO:0000259" key="5">
    <source>
        <dbReference type="PROSITE" id="PS50181"/>
    </source>
</evidence>
<evidence type="ECO:0000313" key="6">
    <source>
        <dbReference type="EMBL" id="CAG8588091.1"/>
    </source>
</evidence>